<dbReference type="SUPFAM" id="SSF47384">
    <property type="entry name" value="Homodimeric domain of signal transducing histidine kinase"/>
    <property type="match status" value="1"/>
</dbReference>
<dbReference type="PROSITE" id="PS50110">
    <property type="entry name" value="RESPONSE_REGULATORY"/>
    <property type="match status" value="1"/>
</dbReference>
<dbReference type="InterPro" id="IPR011006">
    <property type="entry name" value="CheY-like_superfamily"/>
</dbReference>
<dbReference type="PROSITE" id="PS50109">
    <property type="entry name" value="HIS_KIN"/>
    <property type="match status" value="1"/>
</dbReference>
<feature type="domain" description="PAS" evidence="9">
    <location>
        <begin position="996"/>
        <end position="1065"/>
    </location>
</feature>
<evidence type="ECO:0000259" key="7">
    <source>
        <dbReference type="PROSITE" id="PS50109"/>
    </source>
</evidence>
<dbReference type="InterPro" id="IPR000014">
    <property type="entry name" value="PAS"/>
</dbReference>
<dbReference type="InterPro" id="IPR013656">
    <property type="entry name" value="PAS_4"/>
</dbReference>
<evidence type="ECO:0000256" key="3">
    <source>
        <dbReference type="ARBA" id="ARBA00022553"/>
    </source>
</evidence>
<dbReference type="Pfam" id="PF00512">
    <property type="entry name" value="HisKA"/>
    <property type="match status" value="1"/>
</dbReference>
<dbReference type="Gene3D" id="3.30.565.10">
    <property type="entry name" value="Histidine kinase-like ATPase, C-terminal domain"/>
    <property type="match status" value="1"/>
</dbReference>
<dbReference type="Gene3D" id="1.10.287.130">
    <property type="match status" value="1"/>
</dbReference>
<feature type="domain" description="Histidine kinase" evidence="7">
    <location>
        <begin position="1137"/>
        <end position="1350"/>
    </location>
</feature>
<evidence type="ECO:0000256" key="2">
    <source>
        <dbReference type="ARBA" id="ARBA00012438"/>
    </source>
</evidence>
<keyword evidence="3 6" id="KW-0597">Phosphoprotein</keyword>
<dbReference type="SMART" id="SM00388">
    <property type="entry name" value="HisKA"/>
    <property type="match status" value="1"/>
</dbReference>
<dbReference type="OrthoDB" id="9808408at2"/>
<dbReference type="Gene3D" id="3.30.450.20">
    <property type="entry name" value="PAS domain"/>
    <property type="match status" value="2"/>
</dbReference>
<dbReference type="Gene3D" id="3.30.450.40">
    <property type="match status" value="5"/>
</dbReference>
<dbReference type="RefSeq" id="WP_146570004.1">
    <property type="nucleotide sequence ID" value="NZ_CP042306.1"/>
</dbReference>
<dbReference type="SUPFAM" id="SSF52172">
    <property type="entry name" value="CheY-like"/>
    <property type="match status" value="1"/>
</dbReference>
<dbReference type="EC" id="2.7.13.3" evidence="2"/>
<dbReference type="InterPro" id="IPR004358">
    <property type="entry name" value="Sig_transdc_His_kin-like_C"/>
</dbReference>
<dbReference type="InterPro" id="IPR003661">
    <property type="entry name" value="HisK_dim/P_dom"/>
</dbReference>
<dbReference type="GO" id="GO:0000155">
    <property type="term" value="F:phosphorelay sensor kinase activity"/>
    <property type="evidence" value="ECO:0007669"/>
    <property type="project" value="InterPro"/>
</dbReference>
<dbReference type="CDD" id="cd00082">
    <property type="entry name" value="HisKA"/>
    <property type="match status" value="1"/>
</dbReference>
<accession>A0A5B8LIE7</accession>
<dbReference type="InterPro" id="IPR036890">
    <property type="entry name" value="HATPase_C_sf"/>
</dbReference>
<evidence type="ECO:0000256" key="1">
    <source>
        <dbReference type="ARBA" id="ARBA00000085"/>
    </source>
</evidence>
<dbReference type="PRINTS" id="PR00344">
    <property type="entry name" value="BCTRLSENSOR"/>
</dbReference>
<dbReference type="SUPFAM" id="SSF55874">
    <property type="entry name" value="ATPase domain of HSP90 chaperone/DNA topoisomerase II/histidine kinase"/>
    <property type="match status" value="1"/>
</dbReference>
<evidence type="ECO:0000256" key="6">
    <source>
        <dbReference type="PROSITE-ProRule" id="PRU00169"/>
    </source>
</evidence>
<evidence type="ECO:0000256" key="4">
    <source>
        <dbReference type="ARBA" id="ARBA00022679"/>
    </source>
</evidence>
<dbReference type="NCBIfam" id="TIGR00229">
    <property type="entry name" value="sensory_box"/>
    <property type="match status" value="1"/>
</dbReference>
<reference evidence="10 11" key="1">
    <citation type="submission" date="2019-07" db="EMBL/GenBank/DDBJ databases">
        <title>Full genome sequence of Sphingomonas sp. 4R-6-7(HKS19).</title>
        <authorList>
            <person name="Im W.-T."/>
        </authorList>
    </citation>
    <scope>NUCLEOTIDE SEQUENCE [LARGE SCALE GENOMIC DNA]</scope>
    <source>
        <strain evidence="10 11">HKS19</strain>
    </source>
</reference>
<dbReference type="CDD" id="cd00130">
    <property type="entry name" value="PAS"/>
    <property type="match status" value="2"/>
</dbReference>
<dbReference type="SMART" id="SM00091">
    <property type="entry name" value="PAS"/>
    <property type="match status" value="2"/>
</dbReference>
<dbReference type="InterPro" id="IPR035965">
    <property type="entry name" value="PAS-like_dom_sf"/>
</dbReference>
<dbReference type="Proteomes" id="UP000315673">
    <property type="component" value="Chromosome"/>
</dbReference>
<dbReference type="SMART" id="SM00387">
    <property type="entry name" value="HATPase_c"/>
    <property type="match status" value="1"/>
</dbReference>
<evidence type="ECO:0000259" key="9">
    <source>
        <dbReference type="PROSITE" id="PS50112"/>
    </source>
</evidence>
<dbReference type="InterPro" id="IPR036097">
    <property type="entry name" value="HisK_dim/P_sf"/>
</dbReference>
<dbReference type="Pfam" id="PF01590">
    <property type="entry name" value="GAF"/>
    <property type="match status" value="5"/>
</dbReference>
<dbReference type="SMART" id="SM00065">
    <property type="entry name" value="GAF"/>
    <property type="match status" value="5"/>
</dbReference>
<keyword evidence="4" id="KW-0808">Transferase</keyword>
<evidence type="ECO:0000313" key="10">
    <source>
        <dbReference type="EMBL" id="QDZ06920.1"/>
    </source>
</evidence>
<keyword evidence="5" id="KW-0418">Kinase</keyword>
<proteinExistence type="predicted"/>
<dbReference type="InterPro" id="IPR005467">
    <property type="entry name" value="His_kinase_dom"/>
</dbReference>
<dbReference type="PANTHER" id="PTHR43065:SF51">
    <property type="entry name" value="HISTIDINE KINASE"/>
    <property type="match status" value="1"/>
</dbReference>
<name>A0A5B8LIE7_9SPHN</name>
<dbReference type="InterPro" id="IPR003018">
    <property type="entry name" value="GAF"/>
</dbReference>
<feature type="domain" description="Response regulatory" evidence="8">
    <location>
        <begin position="1371"/>
        <end position="1487"/>
    </location>
</feature>
<dbReference type="SUPFAM" id="SSF55781">
    <property type="entry name" value="GAF domain-like"/>
    <property type="match status" value="5"/>
</dbReference>
<dbReference type="InterPro" id="IPR029016">
    <property type="entry name" value="GAF-like_dom_sf"/>
</dbReference>
<dbReference type="EMBL" id="CP042306">
    <property type="protein sequence ID" value="QDZ06920.1"/>
    <property type="molecule type" value="Genomic_DNA"/>
</dbReference>
<dbReference type="SUPFAM" id="SSF55785">
    <property type="entry name" value="PYP-like sensor domain (PAS domain)"/>
    <property type="match status" value="2"/>
</dbReference>
<dbReference type="Pfam" id="PF00072">
    <property type="entry name" value="Response_reg"/>
    <property type="match status" value="1"/>
</dbReference>
<dbReference type="InterPro" id="IPR003594">
    <property type="entry name" value="HATPase_dom"/>
</dbReference>
<dbReference type="PANTHER" id="PTHR43065">
    <property type="entry name" value="SENSOR HISTIDINE KINASE"/>
    <property type="match status" value="1"/>
</dbReference>
<evidence type="ECO:0000313" key="11">
    <source>
        <dbReference type="Proteomes" id="UP000315673"/>
    </source>
</evidence>
<dbReference type="KEGG" id="spai:FPZ24_05010"/>
<evidence type="ECO:0000259" key="8">
    <source>
        <dbReference type="PROSITE" id="PS50110"/>
    </source>
</evidence>
<organism evidence="10 11">
    <name type="scientific">Sphingomonas panacisoli</name>
    <dbReference type="NCBI Taxonomy" id="1813879"/>
    <lineage>
        <taxon>Bacteria</taxon>
        <taxon>Pseudomonadati</taxon>
        <taxon>Pseudomonadota</taxon>
        <taxon>Alphaproteobacteria</taxon>
        <taxon>Sphingomonadales</taxon>
        <taxon>Sphingomonadaceae</taxon>
        <taxon>Sphingomonas</taxon>
    </lineage>
</organism>
<sequence length="1489" mass="165712">MHDRTGFDPIEKLRESEEQFRLIAENLPGLCWISDGEGNLLWGNREWHAMFDGTSAEHGDPTGICHPDDLPVLRDLWRRMRAIGETEAVHLRLRGRDNIYRPYSSKAVPVHNAEGSVVRWCGVQIDLSDQHAHDRRQTVLRAFHDQSRDLVEPQAILEVLSRILSEHLGVPHLLYGEIGDGEGRDPDVFHAAAGARQPDSARRYLLNEAFATVSGLDNWFETLVVEDNAALARDPDNAVQRSADLMGTRSAINVPIIKDGRSVAMIAVLDVVPRRWTRDDVELCDELGERAWAAIARARAEAALQERERSQAFLIEWSDKVRGQSSPEAIMSTTLEWLGRHLGVTRTTYSESDDTGRIFSILGEWRDAHVTSIADTSFSLDTVGDTVEREWISGAIVQYDDVVGDPRIEPSVVESYAQAQILAFVSVPLIENGQVRSALSVQHDHPRPWRESEIQLLRDVAERTWVMLERARAEAELLERERHQAFLIDWSDHVRGEISEHAIMATTLEWLGRHLGNARTTYAECDADGQFTVTDEWRDDRVVSIRGNSFRLQQVGTAVDQQWLAGEVVRYDDVATDPRLEPAAASRYADAQIAAFVSIRLIEGGRLQSALSVQHDAPRHWRDDEIQLMRDIAERTWVALERARVQATLEERERNQRFLLDWNDEVRRETSPHAIMQTTLERIARHLGVTRATYSESDADGHVFTVRGEWRNGVPSNLGKAVRLGNLGDKVDSEWLGGDLVCYNDVTTDARVEPPALTVYAETEVRAFISVPILQGGAMRSILSVHDREPRRWRDDELQLMRDLAERAWVMLERAYAEAALKVRERNQSFLLEWNDRVGRETSARGILAQTLAAIGEHLGVERTNFAEASEDGQFLCVEQEWRDGVLSTVNQRYPLAALGEKLAAQHSSGQPVRVADTHDDPLFDDGNRPLFDQLGIRAVLTLPMIRAGEVVAVLSVQQGQPRHWTDSDVELVRDLADRTLAVIERAHSEERLAENEARLSAFLENAPVAMHLKDENGRYLRVNPEFAKALGRGQEELVGTHPDEIFPERIALQLERLEAIAQAGSVSSAEISIEEMRPDTHVLSMVFPITGAGVARTGGFTLDLTERKRAEAALARSREALYQTEKLSALGSLLAGVSHELNNPLSIVVAQAVMMERQSRGSELAERAQKIRKAADRCARIVQTFLAMARQKKPEREAVDLNAVAMAAYELAEYGLKNDGIVATRDLAPALPNISADSDQLHQIIINLIVNAQQALAETGATDRVLTLRTAIGETPDTVILEVADNGPGIPEEARRRVFEPFYTTKPQGQGTGVGLSFSQGLAEAHGGRLDLMPTQRGACFRLTLPIDSDQAARTAPARTAAATKTPLRRALVIDDEREIAESLADFLTFDGFSCDIASGGAEAQTRLALGDYDLIVSDLRMPGVDGPALHAWIADKRPDLLARVAFATGDTLGAAAARFLDEVKRPVLEKPFTPEAVHLFLQQLDLA</sequence>
<dbReference type="Pfam" id="PF08448">
    <property type="entry name" value="PAS_4"/>
    <property type="match status" value="1"/>
</dbReference>
<keyword evidence="11" id="KW-1185">Reference proteome</keyword>
<evidence type="ECO:0000256" key="5">
    <source>
        <dbReference type="ARBA" id="ARBA00022777"/>
    </source>
</evidence>
<gene>
    <name evidence="10" type="ORF">FPZ24_05010</name>
</gene>
<dbReference type="Gene3D" id="3.40.50.2300">
    <property type="match status" value="1"/>
</dbReference>
<dbReference type="PROSITE" id="PS50112">
    <property type="entry name" value="PAS"/>
    <property type="match status" value="1"/>
</dbReference>
<dbReference type="SMART" id="SM00448">
    <property type="entry name" value="REC"/>
    <property type="match status" value="1"/>
</dbReference>
<dbReference type="Pfam" id="PF02518">
    <property type="entry name" value="HATPase_c"/>
    <property type="match status" value="1"/>
</dbReference>
<feature type="modified residue" description="4-aspartylphosphate" evidence="6">
    <location>
        <position position="1420"/>
    </location>
</feature>
<comment type="catalytic activity">
    <reaction evidence="1">
        <text>ATP + protein L-histidine = ADP + protein N-phospho-L-histidine.</text>
        <dbReference type="EC" id="2.7.13.3"/>
    </reaction>
</comment>
<protein>
    <recommendedName>
        <fullName evidence="2">histidine kinase</fullName>
        <ecNumber evidence="2">2.7.13.3</ecNumber>
    </recommendedName>
</protein>
<dbReference type="InterPro" id="IPR001789">
    <property type="entry name" value="Sig_transdc_resp-reg_receiver"/>
</dbReference>